<organism evidence="3">
    <name type="scientific">Streptomyces sp. NBC_00003</name>
    <dbReference type="NCBI Taxonomy" id="2903608"/>
    <lineage>
        <taxon>Bacteria</taxon>
        <taxon>Bacillati</taxon>
        <taxon>Actinomycetota</taxon>
        <taxon>Actinomycetes</taxon>
        <taxon>Kitasatosporales</taxon>
        <taxon>Streptomycetaceae</taxon>
        <taxon>Streptomyces</taxon>
    </lineage>
</organism>
<dbReference type="InterPro" id="IPR025295">
    <property type="entry name" value="eCIS_core_dom"/>
</dbReference>
<dbReference type="Pfam" id="PF13699">
    <property type="entry name" value="eCIS_core"/>
    <property type="match status" value="1"/>
</dbReference>
<gene>
    <name evidence="3" type="ORF">OG549_39105</name>
</gene>
<feature type="compositionally biased region" description="Basic and acidic residues" evidence="1">
    <location>
        <begin position="174"/>
        <end position="184"/>
    </location>
</feature>
<evidence type="ECO:0000256" key="1">
    <source>
        <dbReference type="SAM" id="MobiDB-lite"/>
    </source>
</evidence>
<name>A0AAU2VF89_9ACTN</name>
<protein>
    <submittedName>
        <fullName evidence="3">DUF4157 domain-containing protein</fullName>
    </submittedName>
</protein>
<feature type="domain" description="eCIS core" evidence="2">
    <location>
        <begin position="88"/>
        <end position="159"/>
    </location>
</feature>
<sequence length="652" mass="69675">MHANGQAQKADRTPATASSAAKRVPAGLLALQASAGNAAVVQMLRQAGHAWAQPEQHQHNAGCGHQQAGQPAVQRSAVQDVLRTGGRPLDGATRSDMEARLGADFSDVRIHDDGAARASAAEVGARAYTSGSHIVVGEGGGDKHTLAHELTHVIQQRQGPVAGTDNGAGLRVSDPSDRFEREAEATAQRVMAQSGTVQRHTAGQTPAPLQTPPSQDQAVVQRAWTQQMGNAVMQGDDPAFQPDGGRAGSVRVTNLSGTPLPDAANSPTNAGNPIGWQTILNQGLQLGGQMPPQAHYNAVRMHLWNGRLGGPGNNPLNLAPGPAPVNSQMSAQAETPVKNLVEYGYTVDLTTTVTYQNGPGNPLDLSTVVPNHISMAWQGRKPQVATENGSWSSHIPLPVPAINAATQQQYQTLQDAPQTRQLLLNDLAVRSDQYRGEVLALLQPVGLKRTVMEAYPHLYALQTPQDKGMFLSLLPDADRHAFLNTVLASNDQAWLQHCFGPLIVVGRHAAVQAAFQSKPAAQQRTWIVACPADERHLFLAALGALADAIALMDPLVYSYYPPVDQARLADLMNQQGTINAFLALLSGPDRFAMLDQWARLRGPQNPVAYLASLMNLDQEYKNAYQQRVNELDAAARARAARPTRSASRIGGF</sequence>
<dbReference type="Gene3D" id="3.40.570.10">
    <property type="entry name" value="Extracellular Endonuclease, subunit A"/>
    <property type="match status" value="1"/>
</dbReference>
<dbReference type="InterPro" id="IPR044929">
    <property type="entry name" value="DNA/RNA_non-sp_Endonuclease_sf"/>
</dbReference>
<evidence type="ECO:0000313" key="3">
    <source>
        <dbReference type="EMBL" id="WTW66157.1"/>
    </source>
</evidence>
<feature type="region of interest" description="Disordered" evidence="1">
    <location>
        <begin position="160"/>
        <end position="214"/>
    </location>
</feature>
<evidence type="ECO:0000259" key="2">
    <source>
        <dbReference type="Pfam" id="PF13699"/>
    </source>
</evidence>
<feature type="compositionally biased region" description="Polar residues" evidence="1">
    <location>
        <begin position="191"/>
        <end position="214"/>
    </location>
</feature>
<accession>A0AAU2VF89</accession>
<reference evidence="3" key="1">
    <citation type="submission" date="2022-10" db="EMBL/GenBank/DDBJ databases">
        <title>The complete genomes of actinobacterial strains from the NBC collection.</title>
        <authorList>
            <person name="Joergensen T.S."/>
            <person name="Alvarez Arevalo M."/>
            <person name="Sterndorff E.B."/>
            <person name="Faurdal D."/>
            <person name="Vuksanovic O."/>
            <person name="Mourched A.-S."/>
            <person name="Charusanti P."/>
            <person name="Shaw S."/>
            <person name="Blin K."/>
            <person name="Weber T."/>
        </authorList>
    </citation>
    <scope>NUCLEOTIDE SEQUENCE</scope>
    <source>
        <strain evidence="3">NBC_00003</strain>
    </source>
</reference>
<proteinExistence type="predicted"/>
<dbReference type="EMBL" id="CP108318">
    <property type="protein sequence ID" value="WTW66157.1"/>
    <property type="molecule type" value="Genomic_DNA"/>
</dbReference>
<dbReference type="AlphaFoldDB" id="A0AAU2VF89"/>